<dbReference type="Proteomes" id="UP001272242">
    <property type="component" value="Unassembled WGS sequence"/>
</dbReference>
<keyword evidence="1" id="KW-1133">Transmembrane helix</keyword>
<name>A0ABU5EVX0_9BACT</name>
<evidence type="ECO:0000256" key="1">
    <source>
        <dbReference type="SAM" id="Phobius"/>
    </source>
</evidence>
<comment type="caution">
    <text evidence="3">The sequence shown here is derived from an EMBL/GenBank/DDBJ whole genome shotgun (WGS) entry which is preliminary data.</text>
</comment>
<protein>
    <submittedName>
        <fullName evidence="3">Carboxypeptidase-like regulatory domain-containing protein</fullName>
    </submittedName>
</protein>
<feature type="chain" id="PRO_5046236713" evidence="2">
    <location>
        <begin position="28"/>
        <end position="150"/>
    </location>
</feature>
<evidence type="ECO:0000313" key="4">
    <source>
        <dbReference type="Proteomes" id="UP001272242"/>
    </source>
</evidence>
<accession>A0ABU5EVX0</accession>
<keyword evidence="1" id="KW-0812">Transmembrane</keyword>
<reference evidence="4" key="1">
    <citation type="journal article" date="2023" name="Mar. Drugs">
        <title>Gemmata algarum, a Novel Planctomycete Isolated from an Algal Mat, Displays Antimicrobial Activity.</title>
        <authorList>
            <person name="Kumar G."/>
            <person name="Kallscheuer N."/>
            <person name="Kashif M."/>
            <person name="Ahamad S."/>
            <person name="Jagadeeshwari U."/>
            <person name="Pannikurungottu S."/>
            <person name="Haufschild T."/>
            <person name="Kabuu M."/>
            <person name="Sasikala C."/>
            <person name="Jogler C."/>
            <person name="Ramana C."/>
        </authorList>
    </citation>
    <scope>NUCLEOTIDE SEQUENCE [LARGE SCALE GENOMIC DNA]</scope>
    <source>
        <strain evidence="4">JC673</strain>
    </source>
</reference>
<evidence type="ECO:0000256" key="2">
    <source>
        <dbReference type="SAM" id="SignalP"/>
    </source>
</evidence>
<dbReference type="SUPFAM" id="SSF49478">
    <property type="entry name" value="Cna protein B-type domain"/>
    <property type="match status" value="1"/>
</dbReference>
<organism evidence="3 4">
    <name type="scientific">Gemmata algarum</name>
    <dbReference type="NCBI Taxonomy" id="2975278"/>
    <lineage>
        <taxon>Bacteria</taxon>
        <taxon>Pseudomonadati</taxon>
        <taxon>Planctomycetota</taxon>
        <taxon>Planctomycetia</taxon>
        <taxon>Gemmatales</taxon>
        <taxon>Gemmataceae</taxon>
        <taxon>Gemmata</taxon>
    </lineage>
</organism>
<keyword evidence="2" id="KW-0732">Signal</keyword>
<evidence type="ECO:0000313" key="3">
    <source>
        <dbReference type="EMBL" id="MDY3559306.1"/>
    </source>
</evidence>
<gene>
    <name evidence="3" type="ORF">R5W23_000297</name>
</gene>
<sequence>MRLSGSRSHPIALGLLGALLCPGTAHAHAMSASVEVRPEVVRVIVYFEDDLPAERATVTVTNAAGAEVASGTADEHGVCSFPPPPPGEYKLVANSAGHTARVTFVVAPTAEAGASVEFATPSVNRPLGLALGIGGLLGASALFWLFRRRS</sequence>
<dbReference type="RefSeq" id="WP_320686096.1">
    <property type="nucleotide sequence ID" value="NZ_JAXBLV010000110.1"/>
</dbReference>
<dbReference type="EMBL" id="JAXBLV010000110">
    <property type="protein sequence ID" value="MDY3559306.1"/>
    <property type="molecule type" value="Genomic_DNA"/>
</dbReference>
<feature type="signal peptide" evidence="2">
    <location>
        <begin position="1"/>
        <end position="27"/>
    </location>
</feature>
<keyword evidence="1" id="KW-0472">Membrane</keyword>
<feature type="transmembrane region" description="Helical" evidence="1">
    <location>
        <begin position="127"/>
        <end position="146"/>
    </location>
</feature>
<keyword evidence="4" id="KW-1185">Reference proteome</keyword>
<dbReference type="Pfam" id="PF13620">
    <property type="entry name" value="CarboxypepD_reg"/>
    <property type="match status" value="1"/>
</dbReference>
<proteinExistence type="predicted"/>